<dbReference type="EMBL" id="DTHG01000095">
    <property type="protein sequence ID" value="HGW92418.1"/>
    <property type="molecule type" value="Genomic_DNA"/>
</dbReference>
<comment type="subunit">
    <text evidence="5">Part of the 50S ribosomal subunit; part of the 5S rRNA/L5/L18/L25 subcomplex. Contacts the 5S rRNA and the P site tRNA. Forms a bridge to the 30S subunit in the 70S ribosome.</text>
</comment>
<dbReference type="InterPro" id="IPR031310">
    <property type="entry name" value="Ribosomal_uL5_N"/>
</dbReference>
<dbReference type="AlphaFoldDB" id="A0A7C4UHB7"/>
<keyword evidence="2 5" id="KW-0689">Ribosomal protein</keyword>
<gene>
    <name evidence="5" type="primary">rplE</name>
    <name evidence="9" type="ORF">ENV67_07765</name>
</gene>
<dbReference type="Pfam" id="PF00281">
    <property type="entry name" value="Ribosomal_L5"/>
    <property type="match status" value="1"/>
</dbReference>
<dbReference type="GO" id="GO:0003735">
    <property type="term" value="F:structural constituent of ribosome"/>
    <property type="evidence" value="ECO:0007669"/>
    <property type="project" value="InterPro"/>
</dbReference>
<dbReference type="PANTHER" id="PTHR11994">
    <property type="entry name" value="60S RIBOSOMAL PROTEIN L11-RELATED"/>
    <property type="match status" value="1"/>
</dbReference>
<dbReference type="Pfam" id="PF00673">
    <property type="entry name" value="Ribosomal_L5_C"/>
    <property type="match status" value="1"/>
</dbReference>
<organism evidence="9">
    <name type="scientific">candidate division WOR-3 bacterium</name>
    <dbReference type="NCBI Taxonomy" id="2052148"/>
    <lineage>
        <taxon>Bacteria</taxon>
        <taxon>Bacteria division WOR-3</taxon>
    </lineage>
</organism>
<comment type="similarity">
    <text evidence="1 5 6">Belongs to the universal ribosomal protein uL5 family.</text>
</comment>
<evidence type="ECO:0000259" key="7">
    <source>
        <dbReference type="Pfam" id="PF00281"/>
    </source>
</evidence>
<feature type="domain" description="Large ribosomal subunit protein uL5 N-terminal" evidence="7">
    <location>
        <begin position="24"/>
        <end position="80"/>
    </location>
</feature>
<dbReference type="InterPro" id="IPR020930">
    <property type="entry name" value="Ribosomal_uL5_bac-type"/>
</dbReference>
<dbReference type="InterPro" id="IPR031309">
    <property type="entry name" value="Ribosomal_uL5_C"/>
</dbReference>
<feature type="domain" description="Large ribosomal subunit protein uL5 C-terminal" evidence="8">
    <location>
        <begin position="84"/>
        <end position="177"/>
    </location>
</feature>
<keyword evidence="3 5" id="KW-0687">Ribonucleoprotein</keyword>
<dbReference type="GO" id="GO:0019843">
    <property type="term" value="F:rRNA binding"/>
    <property type="evidence" value="ECO:0007669"/>
    <property type="project" value="UniProtKB-UniRule"/>
</dbReference>
<dbReference type="InterPro" id="IPR022803">
    <property type="entry name" value="Ribosomal_uL5_dom_sf"/>
</dbReference>
<evidence type="ECO:0000256" key="1">
    <source>
        <dbReference type="ARBA" id="ARBA00008553"/>
    </source>
</evidence>
<dbReference type="InterPro" id="IPR002132">
    <property type="entry name" value="Ribosomal_uL5"/>
</dbReference>
<evidence type="ECO:0000259" key="8">
    <source>
        <dbReference type="Pfam" id="PF00673"/>
    </source>
</evidence>
<name>A0A7C4UHB7_UNCW3</name>
<sequence length="188" mass="21715">MPRIKKFYSEFVVKEMMKKFGYKNIFECPRLVKIVVNCAAGEIARDNKLMDNLMRDLSIITGQKPVIRRAKKAVSNFKIRRGMPVGLKVTLRGNRMYEFFDRLVNVAIPRIRDFRGLSPDSFDGRGNYTFGVSEQLIFPEIEFDKVQNIFGMDITFVTTAKTDEEAKELLTLLGVPFRKESKTLTEVK</sequence>
<evidence type="ECO:0000256" key="6">
    <source>
        <dbReference type="RuleBase" id="RU003930"/>
    </source>
</evidence>
<dbReference type="GO" id="GO:0000049">
    <property type="term" value="F:tRNA binding"/>
    <property type="evidence" value="ECO:0007669"/>
    <property type="project" value="UniProtKB-UniRule"/>
</dbReference>
<dbReference type="HAMAP" id="MF_01333_B">
    <property type="entry name" value="Ribosomal_uL5_B"/>
    <property type="match status" value="1"/>
</dbReference>
<evidence type="ECO:0000256" key="3">
    <source>
        <dbReference type="ARBA" id="ARBA00023274"/>
    </source>
</evidence>
<proteinExistence type="inferred from homology"/>
<comment type="function">
    <text evidence="5">This is 1 of the proteins that bind and probably mediate the attachment of the 5S RNA into the large ribosomal subunit, where it forms part of the central protuberance. In the 70S ribosome it contacts protein S13 of the 30S subunit (bridge B1b), connecting the 2 subunits; this bridge is implicated in subunit movement. Contacts the P site tRNA; the 5S rRNA and some of its associated proteins might help stabilize positioning of ribosome-bound tRNAs.</text>
</comment>
<keyword evidence="5" id="KW-0820">tRNA-binding</keyword>
<evidence type="ECO:0000313" key="9">
    <source>
        <dbReference type="EMBL" id="HGW92418.1"/>
    </source>
</evidence>
<reference evidence="9" key="1">
    <citation type="journal article" date="2020" name="mSystems">
        <title>Genome- and Community-Level Interaction Insights into Carbon Utilization and Element Cycling Functions of Hydrothermarchaeota in Hydrothermal Sediment.</title>
        <authorList>
            <person name="Zhou Z."/>
            <person name="Liu Y."/>
            <person name="Xu W."/>
            <person name="Pan J."/>
            <person name="Luo Z.H."/>
            <person name="Li M."/>
        </authorList>
    </citation>
    <scope>NUCLEOTIDE SEQUENCE [LARGE SCALE GENOMIC DNA]</scope>
    <source>
        <strain evidence="9">SpSt-780</strain>
    </source>
</reference>
<evidence type="ECO:0000256" key="4">
    <source>
        <dbReference type="ARBA" id="ARBA00035245"/>
    </source>
</evidence>
<dbReference type="NCBIfam" id="NF000585">
    <property type="entry name" value="PRK00010.1"/>
    <property type="match status" value="1"/>
</dbReference>
<dbReference type="Gene3D" id="3.30.1440.10">
    <property type="match status" value="1"/>
</dbReference>
<dbReference type="GO" id="GO:1990904">
    <property type="term" value="C:ribonucleoprotein complex"/>
    <property type="evidence" value="ECO:0007669"/>
    <property type="project" value="UniProtKB-KW"/>
</dbReference>
<accession>A0A7C4UHB7</accession>
<keyword evidence="5" id="KW-0699">rRNA-binding</keyword>
<dbReference type="SUPFAM" id="SSF55282">
    <property type="entry name" value="RL5-like"/>
    <property type="match status" value="1"/>
</dbReference>
<evidence type="ECO:0000256" key="5">
    <source>
        <dbReference type="HAMAP-Rule" id="MF_01333"/>
    </source>
</evidence>
<evidence type="ECO:0000256" key="2">
    <source>
        <dbReference type="ARBA" id="ARBA00022980"/>
    </source>
</evidence>
<comment type="caution">
    <text evidence="9">The sequence shown here is derived from an EMBL/GenBank/DDBJ whole genome shotgun (WGS) entry which is preliminary data.</text>
</comment>
<protein>
    <recommendedName>
        <fullName evidence="4 5">Large ribosomal subunit protein uL5</fullName>
    </recommendedName>
</protein>
<keyword evidence="5" id="KW-0694">RNA-binding</keyword>
<dbReference type="GO" id="GO:0006412">
    <property type="term" value="P:translation"/>
    <property type="evidence" value="ECO:0007669"/>
    <property type="project" value="UniProtKB-UniRule"/>
</dbReference>
<dbReference type="FunFam" id="3.30.1440.10:FF:000001">
    <property type="entry name" value="50S ribosomal protein L5"/>
    <property type="match status" value="1"/>
</dbReference>
<dbReference type="PIRSF" id="PIRSF002161">
    <property type="entry name" value="Ribosomal_L5"/>
    <property type="match status" value="1"/>
</dbReference>
<dbReference type="GO" id="GO:0005840">
    <property type="term" value="C:ribosome"/>
    <property type="evidence" value="ECO:0007669"/>
    <property type="project" value="UniProtKB-KW"/>
</dbReference>